<sequence length="303" mass="34137">MTKAIFTKGTCKKYELFDTFVQVALNGGWKLRDGTNLTDTTIDLYTNGYNEDKHLAIRISCLDGNYSVYNIRTTNYSDGSITMGAIQQNGNFATQDGFNTLCFFPGRQYNDHSLSAARQYDRLYDMEYYYYVDKEVIIFLVTPFRYTNLSNTLIFIGFPEESFVDESRKEEKKPYSGAIYANSGHSGSDIGQYSARITETPKNLLPLPSRTTMAQRTLSLVSPLSPNVDNKFVLSEIFYGDSTTGLRGRFGRIYLLSPGGMLDGDIIEIKVENKTQKYRYTALGGAGNNYTSFITNAVAIRVE</sequence>
<evidence type="ECO:0000313" key="1">
    <source>
        <dbReference type="EMBL" id="PFQ47825.1"/>
    </source>
</evidence>
<dbReference type="RefSeq" id="WP_098612273.1">
    <property type="nucleotide sequence ID" value="NZ_NVAP01000019.1"/>
</dbReference>
<reference evidence="1 2" key="1">
    <citation type="submission" date="2017-09" db="EMBL/GenBank/DDBJ databases">
        <title>Large-scale bioinformatics analysis of Bacillus genomes uncovers conserved roles of natural products in bacterial physiology.</title>
        <authorList>
            <consortium name="Agbiome Team Llc"/>
            <person name="Bleich R.M."/>
            <person name="Grubbs K.J."/>
            <person name="Santa Maria K.C."/>
            <person name="Allen S.E."/>
            <person name="Farag S."/>
            <person name="Shank E.A."/>
            <person name="Bowers A."/>
        </authorList>
    </citation>
    <scope>NUCLEOTIDE SEQUENCE [LARGE SCALE GENOMIC DNA]</scope>
    <source>
        <strain evidence="1 2">AFS070861</strain>
    </source>
</reference>
<gene>
    <name evidence="1" type="ORF">COK05_08760</name>
</gene>
<proteinExistence type="predicted"/>
<organism evidence="1 2">
    <name type="scientific">Bacillus cereus</name>
    <dbReference type="NCBI Taxonomy" id="1396"/>
    <lineage>
        <taxon>Bacteria</taxon>
        <taxon>Bacillati</taxon>
        <taxon>Bacillota</taxon>
        <taxon>Bacilli</taxon>
        <taxon>Bacillales</taxon>
        <taxon>Bacillaceae</taxon>
        <taxon>Bacillus</taxon>
        <taxon>Bacillus cereus group</taxon>
    </lineage>
</organism>
<dbReference type="Proteomes" id="UP000224386">
    <property type="component" value="Unassembled WGS sequence"/>
</dbReference>
<comment type="caution">
    <text evidence="1">The sequence shown here is derived from an EMBL/GenBank/DDBJ whole genome shotgun (WGS) entry which is preliminary data.</text>
</comment>
<dbReference type="AlphaFoldDB" id="A0A2B2LYE5"/>
<evidence type="ECO:0000313" key="2">
    <source>
        <dbReference type="Proteomes" id="UP000224386"/>
    </source>
</evidence>
<dbReference type="EMBL" id="NVAP01000019">
    <property type="protein sequence ID" value="PFQ47825.1"/>
    <property type="molecule type" value="Genomic_DNA"/>
</dbReference>
<protein>
    <submittedName>
        <fullName evidence="1">Uncharacterized protein</fullName>
    </submittedName>
</protein>
<accession>A0A2B2LYE5</accession>
<name>A0A2B2LYE5_BACCE</name>